<protein>
    <submittedName>
        <fullName evidence="1">Uncharacterized protein</fullName>
    </submittedName>
</protein>
<reference evidence="1 2" key="1">
    <citation type="submission" date="2018-11" db="EMBL/GenBank/DDBJ databases">
        <authorList>
            <consortium name="Pathogen Informatics"/>
        </authorList>
    </citation>
    <scope>NUCLEOTIDE SEQUENCE [LARGE SCALE GENOMIC DNA]</scope>
</reference>
<evidence type="ECO:0000313" key="2">
    <source>
        <dbReference type="Proteomes" id="UP000270094"/>
    </source>
</evidence>
<proteinExistence type="predicted"/>
<name>A0A3P7IJJ0_STRVU</name>
<dbReference type="Proteomes" id="UP000270094">
    <property type="component" value="Unassembled WGS sequence"/>
</dbReference>
<feature type="non-terminal residue" evidence="1">
    <location>
        <position position="48"/>
    </location>
</feature>
<dbReference type="AlphaFoldDB" id="A0A3P7IJJ0"/>
<dbReference type="EMBL" id="UYYB01029908">
    <property type="protein sequence ID" value="VDM73301.1"/>
    <property type="molecule type" value="Genomic_DNA"/>
</dbReference>
<evidence type="ECO:0000313" key="1">
    <source>
        <dbReference type="EMBL" id="VDM73301.1"/>
    </source>
</evidence>
<sequence>MNALLLSTYEVLHLAPFAGQHLAEVHVILQFDRILLLASLHQILMLQI</sequence>
<gene>
    <name evidence="1" type="ORF">SVUK_LOCUS8299</name>
</gene>
<accession>A0A3P7IJJ0</accession>
<keyword evidence="2" id="KW-1185">Reference proteome</keyword>
<organism evidence="1 2">
    <name type="scientific">Strongylus vulgaris</name>
    <name type="common">Blood worm</name>
    <dbReference type="NCBI Taxonomy" id="40348"/>
    <lineage>
        <taxon>Eukaryota</taxon>
        <taxon>Metazoa</taxon>
        <taxon>Ecdysozoa</taxon>
        <taxon>Nematoda</taxon>
        <taxon>Chromadorea</taxon>
        <taxon>Rhabditida</taxon>
        <taxon>Rhabditina</taxon>
        <taxon>Rhabditomorpha</taxon>
        <taxon>Strongyloidea</taxon>
        <taxon>Strongylidae</taxon>
        <taxon>Strongylus</taxon>
    </lineage>
</organism>